<accession>A0AAJ8K3W7</accession>
<name>A0AAJ8K3W7_9TREE</name>
<dbReference type="Proteomes" id="UP000092730">
    <property type="component" value="Chromosome 1"/>
</dbReference>
<reference evidence="2" key="1">
    <citation type="submission" date="2013-07" db="EMBL/GenBank/DDBJ databases">
        <authorList>
            <consortium name="The Broad Institute Genome Sequencing Platform"/>
            <person name="Cuomo C."/>
            <person name="Litvintseva A."/>
            <person name="Chen Y."/>
            <person name="Heitman J."/>
            <person name="Sun S."/>
            <person name="Springer D."/>
            <person name="Dromer F."/>
            <person name="Young S.K."/>
            <person name="Zeng Q."/>
            <person name="Gargeya S."/>
            <person name="Fitzgerald M."/>
            <person name="Abouelleil A."/>
            <person name="Alvarado L."/>
            <person name="Berlin A.M."/>
            <person name="Chapman S.B."/>
            <person name="Dewar J."/>
            <person name="Goldberg J."/>
            <person name="Griggs A."/>
            <person name="Gujja S."/>
            <person name="Hansen M."/>
            <person name="Howarth C."/>
            <person name="Imamovic A."/>
            <person name="Larimer J."/>
            <person name="McCowan C."/>
            <person name="Murphy C."/>
            <person name="Pearson M."/>
            <person name="Priest M."/>
            <person name="Roberts A."/>
            <person name="Saif S."/>
            <person name="Shea T."/>
            <person name="Sykes S."/>
            <person name="Wortman J."/>
            <person name="Nusbaum C."/>
            <person name="Birren B."/>
        </authorList>
    </citation>
    <scope>NUCLEOTIDE SEQUENCE</scope>
    <source>
        <strain evidence="2">CBS 10118</strain>
    </source>
</reference>
<evidence type="ECO:0000313" key="3">
    <source>
        <dbReference type="Proteomes" id="UP000092730"/>
    </source>
</evidence>
<organism evidence="2 3">
    <name type="scientific">Kwoniella bestiolae CBS 10118</name>
    <dbReference type="NCBI Taxonomy" id="1296100"/>
    <lineage>
        <taxon>Eukaryota</taxon>
        <taxon>Fungi</taxon>
        <taxon>Dikarya</taxon>
        <taxon>Basidiomycota</taxon>
        <taxon>Agaricomycotina</taxon>
        <taxon>Tremellomycetes</taxon>
        <taxon>Tremellales</taxon>
        <taxon>Cryptococcaceae</taxon>
        <taxon>Kwoniella</taxon>
    </lineage>
</organism>
<dbReference type="RefSeq" id="XP_019050615.2">
    <property type="nucleotide sequence ID" value="XM_019187737.2"/>
</dbReference>
<sequence>MMYIPQTLMMLSMVSISSISTAALSLPQRPGMFPSRDFSLKSNRIRQVYLAEEEIQGRYVPTKTFDPSCIKRKEADEVDSLEEDEDEDDDLILQLSDFKRSPQVKEL</sequence>
<feature type="signal peptide" evidence="1">
    <location>
        <begin position="1"/>
        <end position="25"/>
    </location>
</feature>
<keyword evidence="3" id="KW-1185">Reference proteome</keyword>
<protein>
    <submittedName>
        <fullName evidence="2">Uncharacterized protein</fullName>
    </submittedName>
</protein>
<feature type="chain" id="PRO_5042572045" evidence="1">
    <location>
        <begin position="26"/>
        <end position="107"/>
    </location>
</feature>
<evidence type="ECO:0000313" key="2">
    <source>
        <dbReference type="EMBL" id="WVW80380.1"/>
    </source>
</evidence>
<dbReference type="AlphaFoldDB" id="A0AAJ8K3W7"/>
<dbReference type="GeneID" id="30205452"/>
<dbReference type="EMBL" id="CP144541">
    <property type="protein sequence ID" value="WVW80380.1"/>
    <property type="molecule type" value="Genomic_DNA"/>
</dbReference>
<evidence type="ECO:0000256" key="1">
    <source>
        <dbReference type="SAM" id="SignalP"/>
    </source>
</evidence>
<gene>
    <name evidence="2" type="ORF">I302_102361</name>
</gene>
<proteinExistence type="predicted"/>
<reference evidence="2" key="2">
    <citation type="submission" date="2024-02" db="EMBL/GenBank/DDBJ databases">
        <title>Comparative genomics of Cryptococcus and Kwoniella reveals pathogenesis evolution and contrasting modes of karyotype evolution via chromosome fusion or intercentromeric recombination.</title>
        <authorList>
            <person name="Coelho M.A."/>
            <person name="David-Palma M."/>
            <person name="Shea T."/>
            <person name="Bowers K."/>
            <person name="McGinley-Smith S."/>
            <person name="Mohammad A.W."/>
            <person name="Gnirke A."/>
            <person name="Yurkov A.M."/>
            <person name="Nowrousian M."/>
            <person name="Sun S."/>
            <person name="Cuomo C.A."/>
            <person name="Heitman J."/>
        </authorList>
    </citation>
    <scope>NUCLEOTIDE SEQUENCE</scope>
    <source>
        <strain evidence="2">CBS 10118</strain>
    </source>
</reference>
<keyword evidence="1" id="KW-0732">Signal</keyword>
<dbReference type="KEGG" id="kbi:30205452"/>